<evidence type="ECO:0000256" key="1">
    <source>
        <dbReference type="ARBA" id="ARBA00022723"/>
    </source>
</evidence>
<reference evidence="3" key="1">
    <citation type="journal article" date="2015" name="Nature">
        <title>Complex archaea that bridge the gap between prokaryotes and eukaryotes.</title>
        <authorList>
            <person name="Spang A."/>
            <person name="Saw J.H."/>
            <person name="Jorgensen S.L."/>
            <person name="Zaremba-Niedzwiedzka K."/>
            <person name="Martijn J."/>
            <person name="Lind A.E."/>
            <person name="van Eijk R."/>
            <person name="Schleper C."/>
            <person name="Guy L."/>
            <person name="Ettema T.J."/>
        </authorList>
    </citation>
    <scope>NUCLEOTIDE SEQUENCE</scope>
</reference>
<dbReference type="Gene3D" id="1.10.150.240">
    <property type="entry name" value="Putative phosphatase, domain 2"/>
    <property type="match status" value="1"/>
</dbReference>
<dbReference type="PANTHER" id="PTHR42896:SF2">
    <property type="entry name" value="CBBY-LIKE PROTEIN"/>
    <property type="match status" value="1"/>
</dbReference>
<dbReference type="GO" id="GO:0046872">
    <property type="term" value="F:metal ion binding"/>
    <property type="evidence" value="ECO:0007669"/>
    <property type="project" value="UniProtKB-KW"/>
</dbReference>
<dbReference type="GO" id="GO:0016787">
    <property type="term" value="F:hydrolase activity"/>
    <property type="evidence" value="ECO:0007669"/>
    <property type="project" value="UniProtKB-KW"/>
</dbReference>
<dbReference type="CDD" id="cd07528">
    <property type="entry name" value="HAD_CbbY-like"/>
    <property type="match status" value="1"/>
</dbReference>
<dbReference type="InterPro" id="IPR044999">
    <property type="entry name" value="CbbY-like"/>
</dbReference>
<gene>
    <name evidence="3" type="ORF">LCGC14_2996390</name>
</gene>
<dbReference type="SUPFAM" id="SSF56784">
    <property type="entry name" value="HAD-like"/>
    <property type="match status" value="1"/>
</dbReference>
<dbReference type="PRINTS" id="PR00413">
    <property type="entry name" value="HADHALOGNASE"/>
</dbReference>
<dbReference type="SFLD" id="SFLDG01135">
    <property type="entry name" value="C1.5.6:_HAD__Beta-PGM__Phospha"/>
    <property type="match status" value="1"/>
</dbReference>
<evidence type="ECO:0000313" key="3">
    <source>
        <dbReference type="EMBL" id="KKK63228.1"/>
    </source>
</evidence>
<proteinExistence type="predicted"/>
<accession>A0A0F8X2S6</accession>
<dbReference type="SFLD" id="SFLDG01129">
    <property type="entry name" value="C1.5:_HAD__Beta-PGM__Phosphata"/>
    <property type="match status" value="1"/>
</dbReference>
<keyword evidence="1" id="KW-0479">Metal-binding</keyword>
<dbReference type="FunFam" id="3.40.50.1000:FF:000036">
    <property type="entry name" value="HAD family hydrolase"/>
    <property type="match status" value="1"/>
</dbReference>
<dbReference type="Gene3D" id="3.40.50.1000">
    <property type="entry name" value="HAD superfamily/HAD-like"/>
    <property type="match status" value="1"/>
</dbReference>
<organism evidence="3">
    <name type="scientific">marine sediment metagenome</name>
    <dbReference type="NCBI Taxonomy" id="412755"/>
    <lineage>
        <taxon>unclassified sequences</taxon>
        <taxon>metagenomes</taxon>
        <taxon>ecological metagenomes</taxon>
    </lineage>
</organism>
<dbReference type="InterPro" id="IPR023198">
    <property type="entry name" value="PGP-like_dom2"/>
</dbReference>
<dbReference type="PANTHER" id="PTHR42896">
    <property type="entry name" value="XYLULOSE-1,5-BISPHOSPHATE (XUBP) PHOSPHATASE"/>
    <property type="match status" value="1"/>
</dbReference>
<comment type="caution">
    <text evidence="3">The sequence shown here is derived from an EMBL/GenBank/DDBJ whole genome shotgun (WGS) entry which is preliminary data.</text>
</comment>
<protein>
    <recommendedName>
        <fullName evidence="4">Phosphatase</fullName>
    </recommendedName>
</protein>
<dbReference type="EMBL" id="LAZR01061612">
    <property type="protein sequence ID" value="KKK63228.1"/>
    <property type="molecule type" value="Genomic_DNA"/>
</dbReference>
<dbReference type="Pfam" id="PF00702">
    <property type="entry name" value="Hydrolase"/>
    <property type="match status" value="1"/>
</dbReference>
<dbReference type="InterPro" id="IPR006439">
    <property type="entry name" value="HAD-SF_hydro_IA"/>
</dbReference>
<dbReference type="InterPro" id="IPR036412">
    <property type="entry name" value="HAD-like_sf"/>
</dbReference>
<dbReference type="SFLD" id="SFLDS00003">
    <property type="entry name" value="Haloacid_Dehalogenase"/>
    <property type="match status" value="1"/>
</dbReference>
<keyword evidence="2" id="KW-0378">Hydrolase</keyword>
<evidence type="ECO:0008006" key="4">
    <source>
        <dbReference type="Google" id="ProtNLM"/>
    </source>
</evidence>
<sequence length="257" mass="28552">MAELEAVIFDQDGVIADTERDGHRVAFNRAFKEFNLNIEWDVNIYGELLEVGGGKERMRHYLIREGLDKNLEDVDTLIKEVHKRKTEIFMEIIGEGQMGLRPGVARLVRECHDANLKLAVCSTANERAVDTLLRTLFGEKGYGWFDVILAGDIVRAKKPDPEIYNLAKEKLAVSPINCVVIEDNRNGLLAAKGAGMRCIITVNSYTQSEDFSGADLVITSLGDVGRDKTEILAGGKNLTFEGQITVSLLRQVIGKEK</sequence>
<dbReference type="NCBIfam" id="TIGR01509">
    <property type="entry name" value="HAD-SF-IA-v3"/>
    <property type="match status" value="1"/>
</dbReference>
<evidence type="ECO:0000256" key="2">
    <source>
        <dbReference type="ARBA" id="ARBA00022801"/>
    </source>
</evidence>
<name>A0A0F8X2S6_9ZZZZ</name>
<dbReference type="InterPro" id="IPR023214">
    <property type="entry name" value="HAD_sf"/>
</dbReference>
<dbReference type="SFLD" id="SFLDF00035">
    <property type="entry name" value="phosphoglycolate_phosphatase"/>
    <property type="match status" value="1"/>
</dbReference>
<dbReference type="AlphaFoldDB" id="A0A0F8X2S6"/>